<comment type="caution">
    <text evidence="2">The sequence shown here is derived from an EMBL/GenBank/DDBJ whole genome shotgun (WGS) entry which is preliminary data.</text>
</comment>
<keyword evidence="1" id="KW-0732">Signal</keyword>
<sequence length="834" mass="92027">MKHKLLKHGIIAATTCALLLQPVLPGLASNSHSVAFAAATISSKIVKLNANNHLYIRDAQVLMQDQSLVLAFTVTLTNNGTRELSILDYWLRVRGKSGKVFSTSLTEADKNKKSVAPKSSVNLTYYAKLDNQTKLTDLNFDVIEWDFDAPNYERRLGTIKYPANASGKVAVFKPSVMLLNNTKVKGAVKQSIVTEDRNGLYLTISYLLENVGFSSTSLSNLGFAIQTDGYSVYDVNAASMAQLTIQPKERKIVTIQAKLPKVLKGKQVSLVPFTIDEANKIKLPAGLFAVPALKPALPTDTGKTRTVYIDGEQVRTTAGSALINENDGSSELTMDFNFENIGTSAIQLPDLEFALQTKDNILYPLSYAKEENRALLPKIKKTLNLSGSIPSSRLKDAQLVVRTAEVEGKEGYVIGAYKIQAAAQQGNMGSVYTYKDHYKVQLTSIQRTPVADSDVLAAELQITNTSNLAKSIPNLNGYFLINGVKVDRESISIGIDQMINITSGGTYNMVVYSKIPYTTAIDNITFVLTEKEPEKADQRLFQFSSQQISHIPAYSLVNGYNVSSIGNRAQVKVLKTNIFEGSGGNYFYAEFEVNNREPRASQLANIGGYLLDQNGQQVPIQVSEVKEKVMPGGKVLLSAWGSISRSFDIQNYQLIFGQSIAKTAGSTPEGNTNVESVLVKPVLYIAKNDSVSINTELKDIQFSANTLSLRNIQAVLNVTGLYNVEGVKLTMDYDLSVDESYDYIAGDHKIRFEFVNQDDAKVTYSKEYALFKSAENNESSLLKGTNIPLEVIFNDPDVQSKVRDYKTYKLHVYDVYGDAKLLIASKELRWFTRE</sequence>
<protein>
    <submittedName>
        <fullName evidence="2">Uncharacterized protein</fullName>
    </submittedName>
</protein>
<dbReference type="AlphaFoldDB" id="A0A917CKE5"/>
<feature type="chain" id="PRO_5038776546" evidence="1">
    <location>
        <begin position="29"/>
        <end position="834"/>
    </location>
</feature>
<dbReference type="EMBL" id="BMGR01000002">
    <property type="protein sequence ID" value="GGF91630.1"/>
    <property type="molecule type" value="Genomic_DNA"/>
</dbReference>
<dbReference type="RefSeq" id="WP_188528924.1">
    <property type="nucleotide sequence ID" value="NZ_BMGR01000002.1"/>
</dbReference>
<dbReference type="Proteomes" id="UP000644756">
    <property type="component" value="Unassembled WGS sequence"/>
</dbReference>
<evidence type="ECO:0000313" key="2">
    <source>
        <dbReference type="EMBL" id="GGF91630.1"/>
    </source>
</evidence>
<reference evidence="2" key="1">
    <citation type="journal article" date="2014" name="Int. J. Syst. Evol. Microbiol.">
        <title>Complete genome sequence of Corynebacterium casei LMG S-19264T (=DSM 44701T), isolated from a smear-ripened cheese.</title>
        <authorList>
            <consortium name="US DOE Joint Genome Institute (JGI-PGF)"/>
            <person name="Walter F."/>
            <person name="Albersmeier A."/>
            <person name="Kalinowski J."/>
            <person name="Ruckert C."/>
        </authorList>
    </citation>
    <scope>NUCLEOTIDE SEQUENCE</scope>
    <source>
        <strain evidence="2">CGMCC 1.12987</strain>
    </source>
</reference>
<evidence type="ECO:0000256" key="1">
    <source>
        <dbReference type="SAM" id="SignalP"/>
    </source>
</evidence>
<gene>
    <name evidence="2" type="ORF">GCM10010916_06170</name>
</gene>
<feature type="signal peptide" evidence="1">
    <location>
        <begin position="1"/>
        <end position="28"/>
    </location>
</feature>
<keyword evidence="3" id="KW-1185">Reference proteome</keyword>
<evidence type="ECO:0000313" key="3">
    <source>
        <dbReference type="Proteomes" id="UP000644756"/>
    </source>
</evidence>
<organism evidence="2 3">
    <name type="scientific">Paenibacillus abyssi</name>
    <dbReference type="NCBI Taxonomy" id="1340531"/>
    <lineage>
        <taxon>Bacteria</taxon>
        <taxon>Bacillati</taxon>
        <taxon>Bacillota</taxon>
        <taxon>Bacilli</taxon>
        <taxon>Bacillales</taxon>
        <taxon>Paenibacillaceae</taxon>
        <taxon>Paenibacillus</taxon>
    </lineage>
</organism>
<accession>A0A917CKE5</accession>
<proteinExistence type="predicted"/>
<reference evidence="2" key="2">
    <citation type="submission" date="2020-09" db="EMBL/GenBank/DDBJ databases">
        <authorList>
            <person name="Sun Q."/>
            <person name="Zhou Y."/>
        </authorList>
    </citation>
    <scope>NUCLEOTIDE SEQUENCE</scope>
    <source>
        <strain evidence="2">CGMCC 1.12987</strain>
    </source>
</reference>
<name>A0A917CKE5_9BACL</name>